<proteinExistence type="predicted"/>
<sequence>MRSPHPCPANAPTAPPVTGQPLGKPADDSTGLTHVGAREYDPSIGQFISIDPLLTLDQHQSLNGYVYANNTPVTTSDPSGLGVCMQDGPCGSVDAVQEYEKKRKEKYPELYDAGGTASTDSSGQTMWNSDGQVLSCAYGHCIGNVDVHLNLGNNRDTFHGPQPEFGLREFIRWAIEGPVCNPGYPCENMLIGVAPIGPGSGGRPGQKGPSGPEAPLSKGRVQQLSGDAYEVALMNRFGGKPGSDGKPGFKVGKRKFDGRYTPEGSSREVWYEAKSGKYWERLNEDADEMLRFKSKLGESRRIAVENGADFRVVSENPIPQNMQNYFQKKGFEWEVVPRG</sequence>
<evidence type="ECO:0000256" key="1">
    <source>
        <dbReference type="SAM" id="MobiDB-lite"/>
    </source>
</evidence>
<dbReference type="InterPro" id="IPR022385">
    <property type="entry name" value="Rhs_assc_core"/>
</dbReference>
<dbReference type="PANTHER" id="PTHR32305:SF17">
    <property type="entry name" value="TRNA NUCLEASE WAPA"/>
    <property type="match status" value="1"/>
</dbReference>
<evidence type="ECO:0000313" key="2">
    <source>
        <dbReference type="EMBL" id="XDQ40288.1"/>
    </source>
</evidence>
<feature type="compositionally biased region" description="Pro residues" evidence="1">
    <location>
        <begin position="1"/>
        <end position="15"/>
    </location>
</feature>
<dbReference type="PANTHER" id="PTHR32305">
    <property type="match status" value="1"/>
</dbReference>
<feature type="region of interest" description="Disordered" evidence="1">
    <location>
        <begin position="1"/>
        <end position="34"/>
    </location>
</feature>
<dbReference type="EMBL" id="CP163439">
    <property type="protein sequence ID" value="XDQ40288.1"/>
    <property type="molecule type" value="Genomic_DNA"/>
</dbReference>
<reference evidence="2" key="1">
    <citation type="submission" date="2024-07" db="EMBL/GenBank/DDBJ databases">
        <authorList>
            <person name="Yu S.T."/>
        </authorList>
    </citation>
    <scope>NUCLEOTIDE SEQUENCE</scope>
    <source>
        <strain evidence="2">R28</strain>
    </source>
</reference>
<dbReference type="Gene3D" id="2.180.10.10">
    <property type="entry name" value="RHS repeat-associated core"/>
    <property type="match status" value="1"/>
</dbReference>
<gene>
    <name evidence="2" type="ORF">AB5J49_00245</name>
</gene>
<protein>
    <submittedName>
        <fullName evidence="2">RHS repeat domain-containing protein</fullName>
    </submittedName>
</protein>
<accession>A0AB39QAI3</accession>
<dbReference type="RefSeq" id="WP_369174996.1">
    <property type="nucleotide sequence ID" value="NZ_CP163439.1"/>
</dbReference>
<dbReference type="InterPro" id="IPR050708">
    <property type="entry name" value="T6SS_VgrG/RHS"/>
</dbReference>
<dbReference type="NCBIfam" id="TIGR03696">
    <property type="entry name" value="Rhs_assc_core"/>
    <property type="match status" value="1"/>
</dbReference>
<feature type="region of interest" description="Disordered" evidence="1">
    <location>
        <begin position="197"/>
        <end position="219"/>
    </location>
</feature>
<organism evidence="2">
    <name type="scientific">Streptomyces sp. R28</name>
    <dbReference type="NCBI Taxonomy" id="3238628"/>
    <lineage>
        <taxon>Bacteria</taxon>
        <taxon>Bacillati</taxon>
        <taxon>Actinomycetota</taxon>
        <taxon>Actinomycetes</taxon>
        <taxon>Kitasatosporales</taxon>
        <taxon>Streptomycetaceae</taxon>
        <taxon>Streptomyces</taxon>
    </lineage>
</organism>
<dbReference type="AlphaFoldDB" id="A0AB39QAI3"/>
<name>A0AB39QAI3_9ACTN</name>